<dbReference type="Proteomes" id="UP000196402">
    <property type="component" value="Chromosome 13"/>
</dbReference>
<organism evidence="3 4">
    <name type="scientific">Plasmodium vivax</name>
    <name type="common">malaria parasite P. vivax</name>
    <dbReference type="NCBI Taxonomy" id="5855"/>
    <lineage>
        <taxon>Eukaryota</taxon>
        <taxon>Sar</taxon>
        <taxon>Alveolata</taxon>
        <taxon>Apicomplexa</taxon>
        <taxon>Aconoidasida</taxon>
        <taxon>Haemosporida</taxon>
        <taxon>Plasmodiidae</taxon>
        <taxon>Plasmodium</taxon>
        <taxon>Plasmodium (Plasmodium)</taxon>
    </lineage>
</organism>
<dbReference type="VEuPathDB" id="PlasmoDB:PVW1_130028300"/>
<feature type="compositionally biased region" description="Basic residues" evidence="1">
    <location>
        <begin position="560"/>
        <end position="569"/>
    </location>
</feature>
<dbReference type="eggNOG" id="ENOG502QXIZ">
    <property type="taxonomic scope" value="Eukaryota"/>
</dbReference>
<evidence type="ECO:0000259" key="2">
    <source>
        <dbReference type="Pfam" id="PF09429"/>
    </source>
</evidence>
<dbReference type="GO" id="GO:0006396">
    <property type="term" value="P:RNA processing"/>
    <property type="evidence" value="ECO:0007669"/>
    <property type="project" value="InterPro"/>
</dbReference>
<name>A0A1G4H397_PLAVI</name>
<feature type="compositionally biased region" description="Basic and acidic residues" evidence="1">
    <location>
        <begin position="292"/>
        <end position="304"/>
    </location>
</feature>
<evidence type="ECO:0000313" key="4">
    <source>
        <dbReference type="Proteomes" id="UP000196402"/>
    </source>
</evidence>
<evidence type="ECO:0000313" key="3">
    <source>
        <dbReference type="EMBL" id="SCO69324.1"/>
    </source>
</evidence>
<feature type="compositionally biased region" description="Basic and acidic residues" evidence="1">
    <location>
        <begin position="570"/>
        <end position="586"/>
    </location>
</feature>
<gene>
    <name evidence="3" type="ORF">PVT01_130026700</name>
</gene>
<feature type="domain" description="Wbp11/ELF5/Saf1 N-terminal" evidence="2">
    <location>
        <begin position="12"/>
        <end position="88"/>
    </location>
</feature>
<dbReference type="VEuPathDB" id="PlasmoDB:PVX_085135"/>
<feature type="compositionally biased region" description="Polar residues" evidence="1">
    <location>
        <begin position="332"/>
        <end position="346"/>
    </location>
</feature>
<proteinExistence type="predicted"/>
<reference evidence="3 4" key="1">
    <citation type="submission" date="2016-07" db="EMBL/GenBank/DDBJ databases">
        <authorList>
            <consortium name="Pathogen Informatics"/>
        </authorList>
    </citation>
    <scope>NUCLEOTIDE SEQUENCE [LARGE SCALE GENOMIC DNA]</scope>
</reference>
<feature type="region of interest" description="Disordered" evidence="1">
    <location>
        <begin position="288"/>
        <end position="444"/>
    </location>
</feature>
<dbReference type="Pfam" id="PF09429">
    <property type="entry name" value="Wbp11"/>
    <property type="match status" value="1"/>
</dbReference>
<feature type="compositionally biased region" description="Pro residues" evidence="1">
    <location>
        <begin position="420"/>
        <end position="435"/>
    </location>
</feature>
<feature type="compositionally biased region" description="Basic and acidic residues" evidence="1">
    <location>
        <begin position="385"/>
        <end position="395"/>
    </location>
</feature>
<feature type="region of interest" description="Disordered" evidence="1">
    <location>
        <begin position="102"/>
        <end position="191"/>
    </location>
</feature>
<feature type="compositionally biased region" description="Basic and acidic residues" evidence="1">
    <location>
        <begin position="364"/>
        <end position="376"/>
    </location>
</feature>
<evidence type="ECO:0000256" key="1">
    <source>
        <dbReference type="SAM" id="MobiDB-lite"/>
    </source>
</evidence>
<dbReference type="AlphaFoldDB" id="A0A1G4H397"/>
<protein>
    <submittedName>
        <fullName evidence="3">WW domain-binding protein 11, putative</fullName>
    </submittedName>
</protein>
<accession>A0A1G4H397</accession>
<dbReference type="VEuPathDB" id="PlasmoDB:PVP01_1321200"/>
<feature type="region of interest" description="Disordered" evidence="1">
    <location>
        <begin position="1"/>
        <end position="53"/>
    </location>
</feature>
<feature type="compositionally biased region" description="Low complexity" evidence="1">
    <location>
        <begin position="164"/>
        <end position="178"/>
    </location>
</feature>
<feature type="compositionally biased region" description="Basic residues" evidence="1">
    <location>
        <begin position="23"/>
        <end position="34"/>
    </location>
</feature>
<sequence>MKRSQMLKETLKKSKIPTDVYRKQQKKKEKKKKKQEWSEQLEKLVSTKNPHDVKEKLDALRTREQQGKLLHVEKKKLKQYETLWNLIKEKVKDGSYFYSNNGVVFSMSGQHGGDGADGGDAANSGDGEDNFPGEERLDGAPGGESDCASSDVEVSSESSDESDGSSSVQSGDVNSSQGDDLGGAPGGDHQEEEDFFLESLPSLPKGLPDEFIIPNVNAPPSVSGYPGVSGYPSVGSYASYQPPVPFNATGQSSGFYAYSNNGYYGGYPNGVNFYFGSGYPAQYVHAGGSKSCLDRQGKKEKAIPTDDGQQNGKSEKSSKDSLPPRGEDHTDPSSSKLSSNAPNVSSKEGEFPPEGDSTLATVGTKDDVDASRDAHGDGPPVCANPKEDEGEKNSAHDGAGSHLNGAEIDCKAANGRGGTVPPPPPSVPPSVPPSDYPNSGTQNPFMAPSYGGNYYYNYAHMYGNFNAGQMNGGNCFTPTNSNMALWGAPNLRGGHGYAAPSRNYGDRGKRHTNPNRGRGGNPAPKKARMGAGGASGANYGFPTSQPDEYDQSGYGARGQGARRAHPRQRHREDRTMEPRHGQEGDLQRTAQPTAQPAEQYFVPINLRLKNKLNDLCETKINAVKKERSDSDKNINLDVEYSKFIKEVDLG</sequence>
<dbReference type="InterPro" id="IPR019007">
    <property type="entry name" value="Wbp11/ELF5/Saf1_N"/>
</dbReference>
<dbReference type="EMBL" id="LT615251">
    <property type="protein sequence ID" value="SCO69324.1"/>
    <property type="molecule type" value="Genomic_DNA"/>
</dbReference>
<dbReference type="VEuPathDB" id="PlasmoDB:PVPAM_130036800"/>
<feature type="region of interest" description="Disordered" evidence="1">
    <location>
        <begin position="497"/>
        <end position="595"/>
    </location>
</feature>